<evidence type="ECO:0000313" key="2">
    <source>
        <dbReference type="EMBL" id="UVS70389.1"/>
    </source>
</evidence>
<feature type="transmembrane region" description="Helical" evidence="1">
    <location>
        <begin position="127"/>
        <end position="152"/>
    </location>
</feature>
<protein>
    <submittedName>
        <fullName evidence="2">Uncharacterized protein</fullName>
    </submittedName>
</protein>
<gene>
    <name evidence="2" type="ORF">NWT39_06285</name>
</gene>
<dbReference type="Proteomes" id="UP001059771">
    <property type="component" value="Chromosome"/>
</dbReference>
<keyword evidence="1" id="KW-0472">Membrane</keyword>
<dbReference type="GeneID" id="74946528"/>
<evidence type="ECO:0000256" key="1">
    <source>
        <dbReference type="SAM" id="Phobius"/>
    </source>
</evidence>
<sequence length="190" mass="20385">MTRKKMQSPHTAGSLLTPIFHVIRTSKYRTIAIASGLAYAIIYMVTVGIVSYVPNLSSATGIPVFRATYLGISAIPTDNVFFFIFYGALAFLAASSILVGINTALMFYSRRLAKACGTRKRPESKGLFGLVPAFFTSFSCCGGGLLALAIGPTAFSSLSIYSKYMAPLTVAVLAAGTYLMSRKISKMERS</sequence>
<feature type="transmembrane region" description="Helical" evidence="1">
    <location>
        <begin position="31"/>
        <end position="53"/>
    </location>
</feature>
<feature type="transmembrane region" description="Helical" evidence="1">
    <location>
        <begin position="80"/>
        <end position="107"/>
    </location>
</feature>
<feature type="transmembrane region" description="Helical" evidence="1">
    <location>
        <begin position="164"/>
        <end position="181"/>
    </location>
</feature>
<organism evidence="2">
    <name type="scientific">Nitrososphaera viennensis</name>
    <dbReference type="NCBI Taxonomy" id="1034015"/>
    <lineage>
        <taxon>Archaea</taxon>
        <taxon>Nitrososphaerota</taxon>
        <taxon>Nitrososphaeria</taxon>
        <taxon>Nitrososphaerales</taxon>
        <taxon>Nitrososphaeraceae</taxon>
        <taxon>Nitrososphaera</taxon>
    </lineage>
</organism>
<name>A0A977IG38_9ARCH</name>
<dbReference type="AlphaFoldDB" id="A0A977IG38"/>
<proteinExistence type="predicted"/>
<reference evidence="2" key="1">
    <citation type="submission" date="2022-08" db="EMBL/GenBank/DDBJ databases">
        <title>Dynamic responses of ammonia-oxidizing microbial communities induced by reactive oxygen species (ROS) in fluctuating redox aquifers.</title>
        <authorList>
            <person name="Wang P."/>
            <person name="Wang H."/>
        </authorList>
    </citation>
    <scope>NUCLEOTIDE SEQUENCE</scope>
    <source>
        <strain evidence="2">PLX03</strain>
    </source>
</reference>
<dbReference type="RefSeq" id="WP_227717502.1">
    <property type="nucleotide sequence ID" value="NZ_CP103305.1"/>
</dbReference>
<dbReference type="EMBL" id="CP103305">
    <property type="protein sequence ID" value="UVS70389.1"/>
    <property type="molecule type" value="Genomic_DNA"/>
</dbReference>
<keyword evidence="1" id="KW-1133">Transmembrane helix</keyword>
<keyword evidence="1" id="KW-0812">Transmembrane</keyword>
<accession>A0A977IG38</accession>